<feature type="transmembrane region" description="Helical" evidence="5">
    <location>
        <begin position="162"/>
        <end position="179"/>
    </location>
</feature>
<evidence type="ECO:0000256" key="1">
    <source>
        <dbReference type="ARBA" id="ARBA00004141"/>
    </source>
</evidence>
<feature type="transmembrane region" description="Helical" evidence="5">
    <location>
        <begin position="185"/>
        <end position="206"/>
    </location>
</feature>
<dbReference type="AlphaFoldDB" id="A0AAV9JAJ9"/>
<dbReference type="InterPro" id="IPR020846">
    <property type="entry name" value="MFS_dom"/>
</dbReference>
<feature type="domain" description="Major facilitator superfamily (MFS) profile" evidence="6">
    <location>
        <begin position="79"/>
        <end position="516"/>
    </location>
</feature>
<proteinExistence type="predicted"/>
<dbReference type="PANTHER" id="PTHR23502:SF187">
    <property type="entry name" value="TRANSPORTER, PUTATIVE (AFU_ORTHOLOGUE AFUA_2G17840)-RELATED"/>
    <property type="match status" value="1"/>
</dbReference>
<evidence type="ECO:0000256" key="5">
    <source>
        <dbReference type="SAM" id="Phobius"/>
    </source>
</evidence>
<feature type="transmembrane region" description="Helical" evidence="5">
    <location>
        <begin position="399"/>
        <end position="420"/>
    </location>
</feature>
<dbReference type="EMBL" id="JAVFHQ010000044">
    <property type="protein sequence ID" value="KAK4542162.1"/>
    <property type="molecule type" value="Genomic_DNA"/>
</dbReference>
<keyword evidence="8" id="KW-1185">Reference proteome</keyword>
<dbReference type="PANTHER" id="PTHR23502">
    <property type="entry name" value="MAJOR FACILITATOR SUPERFAMILY"/>
    <property type="match status" value="1"/>
</dbReference>
<dbReference type="Proteomes" id="UP001324427">
    <property type="component" value="Unassembled WGS sequence"/>
</dbReference>
<feature type="transmembrane region" description="Helical" evidence="5">
    <location>
        <begin position="357"/>
        <end position="378"/>
    </location>
</feature>
<accession>A0AAV9JAJ9</accession>
<evidence type="ECO:0000256" key="4">
    <source>
        <dbReference type="ARBA" id="ARBA00023136"/>
    </source>
</evidence>
<keyword evidence="3 5" id="KW-1133">Transmembrane helix</keyword>
<dbReference type="InterPro" id="IPR011701">
    <property type="entry name" value="MFS"/>
</dbReference>
<dbReference type="Pfam" id="PF07690">
    <property type="entry name" value="MFS_1"/>
    <property type="match status" value="1"/>
</dbReference>
<evidence type="ECO:0000313" key="7">
    <source>
        <dbReference type="EMBL" id="KAK4542162.1"/>
    </source>
</evidence>
<feature type="transmembrane region" description="Helical" evidence="5">
    <location>
        <begin position="494"/>
        <end position="515"/>
    </location>
</feature>
<dbReference type="GO" id="GO:0022857">
    <property type="term" value="F:transmembrane transporter activity"/>
    <property type="evidence" value="ECO:0007669"/>
    <property type="project" value="InterPro"/>
</dbReference>
<dbReference type="SUPFAM" id="SSF103473">
    <property type="entry name" value="MFS general substrate transporter"/>
    <property type="match status" value="1"/>
</dbReference>
<feature type="transmembrane region" description="Helical" evidence="5">
    <location>
        <begin position="426"/>
        <end position="450"/>
    </location>
</feature>
<feature type="transmembrane region" description="Helical" evidence="5">
    <location>
        <begin position="313"/>
        <end position="337"/>
    </location>
</feature>
<evidence type="ECO:0000256" key="2">
    <source>
        <dbReference type="ARBA" id="ARBA00022692"/>
    </source>
</evidence>
<feature type="transmembrane region" description="Helical" evidence="5">
    <location>
        <begin position="133"/>
        <end position="155"/>
    </location>
</feature>
<feature type="transmembrane region" description="Helical" evidence="5">
    <location>
        <begin position="248"/>
        <end position="267"/>
    </location>
</feature>
<sequence length="531" mass="58894">MELPIEKTSSDKETVAVEVNELQEALDGYVLNPALYPNNAQGLKTTADGKYVLIPQPTDSPRDPLNWSPRKKALMLGIIAYIAALADYTGKFYAQSLHLETLLTARQYGGTAIITVIPQAAQWQMTQPAVQRAVVGNIFAIGACGLFVVAFASYFGRLPVTLVFQAVFFATCAWSAAATSFNSYLAARIVNGLFCSVGQGGAMMWIKDLFFFHEHPRAINYVEFAIITSPYLGPLITAFIVSGTTWRWAFWLCTILAGISLVLVFFLDETLYDRSTPAEKRAATGSRAQRLLGIEQAKSLRQRSFARSMLRPAVAISKLPVLLTVVYYFLNFAWVIGLNTTVSIWLTEYYAFTPRGIGYFYFFGIIGPLLGWFIGHWMHDAVGRFYARRYGRIDPEARLIIAYPATLLLFIAVLVIGFALQHRWHWIILAVFSCVQTIGVMIVTTAINAYLLDCYPEGSGEVGAWITASRNWAGFMATFIQIEWVTSAGAARAFGAQGGITIASMLILVVLQLFGKRIRKVQGRMVFDKVA</sequence>
<reference evidence="7 8" key="1">
    <citation type="submission" date="2021-11" db="EMBL/GenBank/DDBJ databases">
        <title>Black yeast isolated from Biological Soil Crust.</title>
        <authorList>
            <person name="Kurbessoian T."/>
        </authorList>
    </citation>
    <scope>NUCLEOTIDE SEQUENCE [LARGE SCALE GENOMIC DNA]</scope>
    <source>
        <strain evidence="7 8">CCFEE 5522</strain>
    </source>
</reference>
<comment type="subcellular location">
    <subcellularLocation>
        <location evidence="1">Membrane</location>
        <topology evidence="1">Multi-pass membrane protein</topology>
    </subcellularLocation>
</comment>
<keyword evidence="2 5" id="KW-0812">Transmembrane</keyword>
<dbReference type="InterPro" id="IPR036259">
    <property type="entry name" value="MFS_trans_sf"/>
</dbReference>
<protein>
    <recommendedName>
        <fullName evidence="6">Major facilitator superfamily (MFS) profile domain-containing protein</fullName>
    </recommendedName>
</protein>
<evidence type="ECO:0000313" key="8">
    <source>
        <dbReference type="Proteomes" id="UP001324427"/>
    </source>
</evidence>
<keyword evidence="4 5" id="KW-0472">Membrane</keyword>
<comment type="caution">
    <text evidence="7">The sequence shown here is derived from an EMBL/GenBank/DDBJ whole genome shotgun (WGS) entry which is preliminary data.</text>
</comment>
<feature type="transmembrane region" description="Helical" evidence="5">
    <location>
        <begin position="218"/>
        <end position="242"/>
    </location>
</feature>
<dbReference type="PROSITE" id="PS50850">
    <property type="entry name" value="MFS"/>
    <property type="match status" value="1"/>
</dbReference>
<organism evidence="7 8">
    <name type="scientific">Oleoguttula mirabilis</name>
    <dbReference type="NCBI Taxonomy" id="1507867"/>
    <lineage>
        <taxon>Eukaryota</taxon>
        <taxon>Fungi</taxon>
        <taxon>Dikarya</taxon>
        <taxon>Ascomycota</taxon>
        <taxon>Pezizomycotina</taxon>
        <taxon>Dothideomycetes</taxon>
        <taxon>Dothideomycetidae</taxon>
        <taxon>Mycosphaerellales</taxon>
        <taxon>Teratosphaeriaceae</taxon>
        <taxon>Oleoguttula</taxon>
    </lineage>
</organism>
<evidence type="ECO:0000259" key="6">
    <source>
        <dbReference type="PROSITE" id="PS50850"/>
    </source>
</evidence>
<dbReference type="GO" id="GO:0005886">
    <property type="term" value="C:plasma membrane"/>
    <property type="evidence" value="ECO:0007669"/>
    <property type="project" value="TreeGrafter"/>
</dbReference>
<dbReference type="Gene3D" id="1.20.1250.20">
    <property type="entry name" value="MFS general substrate transporter like domains"/>
    <property type="match status" value="1"/>
</dbReference>
<name>A0AAV9JAJ9_9PEZI</name>
<gene>
    <name evidence="7" type="ORF">LTR36_007009</name>
</gene>
<evidence type="ECO:0000256" key="3">
    <source>
        <dbReference type="ARBA" id="ARBA00022989"/>
    </source>
</evidence>